<dbReference type="EMBL" id="JACHIN010000001">
    <property type="protein sequence ID" value="MBB5074800.1"/>
    <property type="molecule type" value="Genomic_DNA"/>
</dbReference>
<gene>
    <name evidence="2" type="ORF">HNR40_000246</name>
</gene>
<evidence type="ECO:0000259" key="1">
    <source>
        <dbReference type="PROSITE" id="PS51186"/>
    </source>
</evidence>
<keyword evidence="3" id="KW-1185">Reference proteome</keyword>
<dbReference type="RefSeq" id="WP_184957785.1">
    <property type="nucleotide sequence ID" value="NZ_JACHIN010000001.1"/>
</dbReference>
<dbReference type="PROSITE" id="PS51186">
    <property type="entry name" value="GNAT"/>
    <property type="match status" value="1"/>
</dbReference>
<organism evidence="2 3">
    <name type="scientific">Nonomuraea endophytica</name>
    <dbReference type="NCBI Taxonomy" id="714136"/>
    <lineage>
        <taxon>Bacteria</taxon>
        <taxon>Bacillati</taxon>
        <taxon>Actinomycetota</taxon>
        <taxon>Actinomycetes</taxon>
        <taxon>Streptosporangiales</taxon>
        <taxon>Streptosporangiaceae</taxon>
        <taxon>Nonomuraea</taxon>
    </lineage>
</organism>
<dbReference type="Pfam" id="PF00583">
    <property type="entry name" value="Acetyltransf_1"/>
    <property type="match status" value="1"/>
</dbReference>
<dbReference type="GO" id="GO:0005840">
    <property type="term" value="C:ribosome"/>
    <property type="evidence" value="ECO:0007669"/>
    <property type="project" value="UniProtKB-KW"/>
</dbReference>
<dbReference type="InterPro" id="IPR016181">
    <property type="entry name" value="Acyl_CoA_acyltransferase"/>
</dbReference>
<evidence type="ECO:0000313" key="2">
    <source>
        <dbReference type="EMBL" id="MBB5074800.1"/>
    </source>
</evidence>
<name>A0A7W8EBW1_9ACTN</name>
<evidence type="ECO:0000313" key="3">
    <source>
        <dbReference type="Proteomes" id="UP000568380"/>
    </source>
</evidence>
<dbReference type="Gene3D" id="3.40.630.30">
    <property type="match status" value="1"/>
</dbReference>
<keyword evidence="2" id="KW-0687">Ribonucleoprotein</keyword>
<dbReference type="InterPro" id="IPR000182">
    <property type="entry name" value="GNAT_dom"/>
</dbReference>
<protein>
    <submittedName>
        <fullName evidence="2">Ribosomal protein S18 acetylase RimI-like enzyme</fullName>
    </submittedName>
</protein>
<dbReference type="CDD" id="cd04301">
    <property type="entry name" value="NAT_SF"/>
    <property type="match status" value="1"/>
</dbReference>
<dbReference type="SUPFAM" id="SSF55729">
    <property type="entry name" value="Acyl-CoA N-acyltransferases (Nat)"/>
    <property type="match status" value="1"/>
</dbReference>
<comment type="caution">
    <text evidence="2">The sequence shown here is derived from an EMBL/GenBank/DDBJ whole genome shotgun (WGS) entry which is preliminary data.</text>
</comment>
<dbReference type="AlphaFoldDB" id="A0A7W8EBW1"/>
<reference evidence="2 3" key="1">
    <citation type="submission" date="2020-08" db="EMBL/GenBank/DDBJ databases">
        <title>Genomic Encyclopedia of Type Strains, Phase IV (KMG-IV): sequencing the most valuable type-strain genomes for metagenomic binning, comparative biology and taxonomic classification.</title>
        <authorList>
            <person name="Goeker M."/>
        </authorList>
    </citation>
    <scope>NUCLEOTIDE SEQUENCE [LARGE SCALE GENOMIC DNA]</scope>
    <source>
        <strain evidence="2 3">DSM 45385</strain>
    </source>
</reference>
<sequence>MFDQFPEPARSQLIAAHDEGKVRPEWCFTDGDARVCFWAPYRGAQPVITWHFSPGPDPATGAALLRRGLAETGITKIFHDIALSPGMTPTVDRPVEHDALMGAGFTLEVERVRLEWRSGSDIPADSGRLTYRPARRHTERELLDLLVRVSAGSLDHDTQVELAAVGPEQEARSMYDDLVNRKGKPDWFVIGYAAEQPIGLVAPDDHSIAYIGVVPEHRGKGYVSDLLAHGTRTLAEAGVERIVAATDVANTPTSNAFLRAGYSEVGRLFRYYWRAP</sequence>
<proteinExistence type="predicted"/>
<dbReference type="Proteomes" id="UP000568380">
    <property type="component" value="Unassembled WGS sequence"/>
</dbReference>
<dbReference type="GO" id="GO:0016747">
    <property type="term" value="F:acyltransferase activity, transferring groups other than amino-acyl groups"/>
    <property type="evidence" value="ECO:0007669"/>
    <property type="project" value="InterPro"/>
</dbReference>
<keyword evidence="2" id="KW-0689">Ribosomal protein</keyword>
<accession>A0A7W8EBW1</accession>
<feature type="domain" description="N-acetyltransferase" evidence="1">
    <location>
        <begin position="129"/>
        <end position="276"/>
    </location>
</feature>